<gene>
    <name evidence="2" type="ORF">GCM10022276_05490</name>
</gene>
<protein>
    <recommendedName>
        <fullName evidence="4">Histidine kinase</fullName>
    </recommendedName>
</protein>
<comment type="caution">
    <text evidence="2">The sequence shown here is derived from an EMBL/GenBank/DDBJ whole genome shotgun (WGS) entry which is preliminary data.</text>
</comment>
<organism evidence="2 3">
    <name type="scientific">Sphingomonas limnosediminicola</name>
    <dbReference type="NCBI Taxonomy" id="940133"/>
    <lineage>
        <taxon>Bacteria</taxon>
        <taxon>Pseudomonadati</taxon>
        <taxon>Pseudomonadota</taxon>
        <taxon>Alphaproteobacteria</taxon>
        <taxon>Sphingomonadales</taxon>
        <taxon>Sphingomonadaceae</taxon>
        <taxon>Sphingomonas</taxon>
    </lineage>
</organism>
<sequence>MDDSELTSALERADQALQRIQRALANRQPAAPVSAGDDKLRARVREVVEELDELIREAAA</sequence>
<evidence type="ECO:0000313" key="3">
    <source>
        <dbReference type="Proteomes" id="UP001500827"/>
    </source>
</evidence>
<evidence type="ECO:0008006" key="4">
    <source>
        <dbReference type="Google" id="ProtNLM"/>
    </source>
</evidence>
<evidence type="ECO:0000313" key="2">
    <source>
        <dbReference type="EMBL" id="GAA3889281.1"/>
    </source>
</evidence>
<name>A0ABP7KXD3_9SPHN</name>
<feature type="coiled-coil region" evidence="1">
    <location>
        <begin position="6"/>
        <end position="57"/>
    </location>
</feature>
<keyword evidence="1" id="KW-0175">Coiled coil</keyword>
<dbReference type="Proteomes" id="UP001500827">
    <property type="component" value="Unassembled WGS sequence"/>
</dbReference>
<evidence type="ECO:0000256" key="1">
    <source>
        <dbReference type="SAM" id="Coils"/>
    </source>
</evidence>
<reference evidence="3" key="1">
    <citation type="journal article" date="2019" name="Int. J. Syst. Evol. Microbiol.">
        <title>The Global Catalogue of Microorganisms (GCM) 10K type strain sequencing project: providing services to taxonomists for standard genome sequencing and annotation.</title>
        <authorList>
            <consortium name="The Broad Institute Genomics Platform"/>
            <consortium name="The Broad Institute Genome Sequencing Center for Infectious Disease"/>
            <person name="Wu L."/>
            <person name="Ma J."/>
        </authorList>
    </citation>
    <scope>NUCLEOTIDE SEQUENCE [LARGE SCALE GENOMIC DNA]</scope>
    <source>
        <strain evidence="3">JCM 17543</strain>
    </source>
</reference>
<proteinExistence type="predicted"/>
<accession>A0ABP7KXD3</accession>
<keyword evidence="3" id="KW-1185">Reference proteome</keyword>
<dbReference type="RefSeq" id="WP_344698163.1">
    <property type="nucleotide sequence ID" value="NZ_BAABBM010000001.1"/>
</dbReference>
<dbReference type="EMBL" id="BAABBM010000001">
    <property type="protein sequence ID" value="GAA3889281.1"/>
    <property type="molecule type" value="Genomic_DNA"/>
</dbReference>